<organism evidence="1">
    <name type="scientific">Tenacibaculum sp. Pbs-1</name>
    <dbReference type="NCBI Taxonomy" id="3238748"/>
    <lineage>
        <taxon>Bacteria</taxon>
        <taxon>Pseudomonadati</taxon>
        <taxon>Bacteroidota</taxon>
        <taxon>Flavobacteriia</taxon>
        <taxon>Flavobacteriales</taxon>
        <taxon>Flavobacteriaceae</taxon>
        <taxon>Tenacibaculum</taxon>
    </lineage>
</organism>
<reference evidence="1" key="1">
    <citation type="submission" date="2024-08" db="EMBL/GenBank/DDBJ databases">
        <title>Whole genome sequence of Tenacibaculum sp. strain pbs-1 associated with black-spot shell disease in Akoya pearl oysters.</title>
        <authorList>
            <person name="Sakatoku A."/>
            <person name="Suzuki T."/>
            <person name="Hatano K."/>
            <person name="Seki M."/>
            <person name="Tanaka D."/>
            <person name="Nakamura S."/>
            <person name="Suzuki N."/>
            <person name="Isshiki T."/>
        </authorList>
    </citation>
    <scope>NUCLEOTIDE SEQUENCE</scope>
    <source>
        <strain evidence="1">Pbs-1</strain>
    </source>
</reference>
<proteinExistence type="predicted"/>
<protein>
    <submittedName>
        <fullName evidence="1">Uncharacterized protein</fullName>
    </submittedName>
</protein>
<dbReference type="AlphaFoldDB" id="A0AB33L562"/>
<sequence>MSFGVYDHVNHGVKNSYGVTCTFLKEQITINYIFDIAYQAYNQKDYIVHINRKQFFLNKEEPKEILDVLALRCAALIYPLQLHISKFGFNYKLFNFKEIQERFNEQLPNIQREFTGEVTDAYFAEIKKSVSNESIFTERLKSDFLYALFFYGLPVAYQYKPIQDNYQVNIPIHPYQSEAFFVGMQTLKKVENIHDVTFKGSDEKGNTLLLHHLVEKQSLTPLRIEMYYNKELDSEINCSIVQLKERKEDNISFSNKNGKVIEGKQKKQKKDNWFSNLFKI</sequence>
<name>A0AB33L562_9FLAO</name>
<dbReference type="EMBL" id="AP035888">
    <property type="protein sequence ID" value="BFP69102.1"/>
    <property type="molecule type" value="Genomic_DNA"/>
</dbReference>
<gene>
    <name evidence="1" type="ORF">Pbs1_24450</name>
</gene>
<accession>A0AB33L562</accession>
<evidence type="ECO:0000313" key="1">
    <source>
        <dbReference type="EMBL" id="BFP69102.1"/>
    </source>
</evidence>